<evidence type="ECO:0000313" key="2">
    <source>
        <dbReference type="Proteomes" id="UP000670092"/>
    </source>
</evidence>
<comment type="caution">
    <text evidence="1">The sequence shown here is derived from an EMBL/GenBank/DDBJ whole genome shotgun (WGS) entry which is preliminary data.</text>
</comment>
<name>A0A8H7Z885_AJECA</name>
<sequence>MSTIHSLLSLFCSTLSLSLFFWLIFAPRMRSAHPGSKQINPTFLRFAIVSYHTEGANPEVR</sequence>
<gene>
    <name evidence="1" type="ORF">I7I52_00915</name>
</gene>
<proteinExistence type="predicted"/>
<dbReference type="AlphaFoldDB" id="A0A8H7Z885"/>
<dbReference type="EMBL" id="JAEVHI010000001">
    <property type="protein sequence ID" value="KAG5303045.1"/>
    <property type="molecule type" value="Genomic_DNA"/>
</dbReference>
<reference evidence="1 2" key="1">
    <citation type="submission" date="2021-01" db="EMBL/GenBank/DDBJ databases">
        <title>Chromosome-level genome assembly of a human fungal pathogen reveals clustering of transcriptionally co-regulated genes.</title>
        <authorList>
            <person name="Voorhies M."/>
            <person name="Cohen S."/>
            <person name="Shea T.P."/>
            <person name="Petrus S."/>
            <person name="Munoz J.F."/>
            <person name="Poplawski S."/>
            <person name="Goldman W.E."/>
            <person name="Michael T."/>
            <person name="Cuomo C.A."/>
            <person name="Sil A."/>
            <person name="Beyhan S."/>
        </authorList>
    </citation>
    <scope>NUCLEOTIDE SEQUENCE [LARGE SCALE GENOMIC DNA]</scope>
    <source>
        <strain evidence="1 2">G184AR</strain>
    </source>
</reference>
<accession>A0A8H7Z885</accession>
<dbReference type="VEuPathDB" id="FungiDB:I7I52_00915"/>
<organism evidence="1 2">
    <name type="scientific">Ajellomyces capsulatus</name>
    <name type="common">Darling's disease fungus</name>
    <name type="synonym">Histoplasma capsulatum</name>
    <dbReference type="NCBI Taxonomy" id="5037"/>
    <lineage>
        <taxon>Eukaryota</taxon>
        <taxon>Fungi</taxon>
        <taxon>Dikarya</taxon>
        <taxon>Ascomycota</taxon>
        <taxon>Pezizomycotina</taxon>
        <taxon>Eurotiomycetes</taxon>
        <taxon>Eurotiomycetidae</taxon>
        <taxon>Onygenales</taxon>
        <taxon>Ajellomycetaceae</taxon>
        <taxon>Histoplasma</taxon>
    </lineage>
</organism>
<protein>
    <submittedName>
        <fullName evidence="1">Uncharacterized protein</fullName>
    </submittedName>
</protein>
<evidence type="ECO:0000313" key="1">
    <source>
        <dbReference type="EMBL" id="KAG5303045.1"/>
    </source>
</evidence>
<dbReference type="Proteomes" id="UP000670092">
    <property type="component" value="Unassembled WGS sequence"/>
</dbReference>